<dbReference type="InterPro" id="IPR006102">
    <property type="entry name" value="Ig-like_GH2"/>
</dbReference>
<dbReference type="Gene3D" id="2.60.40.10">
    <property type="entry name" value="Immunoglobulins"/>
    <property type="match status" value="1"/>
</dbReference>
<dbReference type="Pfam" id="PF00703">
    <property type="entry name" value="Glyco_hydro_2"/>
    <property type="match status" value="1"/>
</dbReference>
<dbReference type="Gene3D" id="3.20.20.80">
    <property type="entry name" value="Glycosidases"/>
    <property type="match status" value="1"/>
</dbReference>
<dbReference type="InterPro" id="IPR023232">
    <property type="entry name" value="Glyco_hydro_2_AS"/>
</dbReference>
<dbReference type="PROSITE" id="PS00719">
    <property type="entry name" value="GLYCOSYL_HYDROL_F2_1"/>
    <property type="match status" value="1"/>
</dbReference>
<evidence type="ECO:0000259" key="8">
    <source>
        <dbReference type="Pfam" id="PF02836"/>
    </source>
</evidence>
<dbReference type="EMBL" id="JBJVNI010000017">
    <property type="protein sequence ID" value="MFM9612919.1"/>
    <property type="molecule type" value="Genomic_DNA"/>
</dbReference>
<dbReference type="NCBIfam" id="NF007538">
    <property type="entry name" value="PRK10150.1"/>
    <property type="match status" value="1"/>
</dbReference>
<comment type="caution">
    <text evidence="10">The sequence shown here is derived from an EMBL/GenBank/DDBJ whole genome shotgun (WGS) entry which is preliminary data.</text>
</comment>
<dbReference type="Gene3D" id="2.60.120.260">
    <property type="entry name" value="Galactose-binding domain-like"/>
    <property type="match status" value="1"/>
</dbReference>
<accession>A0ABW9I085</accession>
<reference evidence="10 11" key="1">
    <citation type="submission" date="2024-12" db="EMBL/GenBank/DDBJ databases">
        <title>Forecasting of Potato common scab and diversities of Pathogenic streptomyces spp. in china.</title>
        <authorList>
            <person name="Handique U."/>
            <person name="Wu J."/>
        </authorList>
    </citation>
    <scope>NUCLEOTIDE SEQUENCE [LARGE SCALE GENOMIC DNA]</scope>
    <source>
        <strain evidence="10 11">ZRIMU1530</strain>
    </source>
</reference>
<keyword evidence="11" id="KW-1185">Reference proteome</keyword>
<proteinExistence type="inferred from homology"/>
<protein>
    <recommendedName>
        <fullName evidence="3">Beta-glucuronidase</fullName>
        <ecNumber evidence="2">3.2.1.31</ecNumber>
    </recommendedName>
</protein>
<dbReference type="RefSeq" id="WP_319132292.1">
    <property type="nucleotide sequence ID" value="NZ_JBJVNI010000017.1"/>
</dbReference>
<evidence type="ECO:0000256" key="2">
    <source>
        <dbReference type="ARBA" id="ARBA00012761"/>
    </source>
</evidence>
<dbReference type="InterPro" id="IPR006101">
    <property type="entry name" value="Glyco_hydro_2"/>
</dbReference>
<evidence type="ECO:0000259" key="9">
    <source>
        <dbReference type="Pfam" id="PF02837"/>
    </source>
</evidence>
<dbReference type="SUPFAM" id="SSF49785">
    <property type="entry name" value="Galactose-binding domain-like"/>
    <property type="match status" value="1"/>
</dbReference>
<dbReference type="InterPro" id="IPR008979">
    <property type="entry name" value="Galactose-bd-like_sf"/>
</dbReference>
<dbReference type="SUPFAM" id="SSF51445">
    <property type="entry name" value="(Trans)glycosidases"/>
    <property type="match status" value="1"/>
</dbReference>
<dbReference type="PRINTS" id="PR00132">
    <property type="entry name" value="GLHYDRLASE2"/>
</dbReference>
<dbReference type="PANTHER" id="PTHR10066">
    <property type="entry name" value="BETA-GLUCURONIDASE"/>
    <property type="match status" value="1"/>
</dbReference>
<dbReference type="PANTHER" id="PTHR10066:SF67">
    <property type="entry name" value="BETA-GLUCURONIDASE"/>
    <property type="match status" value="1"/>
</dbReference>
<keyword evidence="5 6" id="KW-0326">Glycosidase</keyword>
<feature type="domain" description="Glycosyl hydrolases family 2 sugar binding" evidence="9">
    <location>
        <begin position="14"/>
        <end position="179"/>
    </location>
</feature>
<feature type="domain" description="Glycoside hydrolase family 2 catalytic" evidence="8">
    <location>
        <begin position="277"/>
        <end position="590"/>
    </location>
</feature>
<dbReference type="InterPro" id="IPR013783">
    <property type="entry name" value="Ig-like_fold"/>
</dbReference>
<evidence type="ECO:0000256" key="5">
    <source>
        <dbReference type="ARBA" id="ARBA00023295"/>
    </source>
</evidence>
<evidence type="ECO:0000256" key="4">
    <source>
        <dbReference type="ARBA" id="ARBA00022801"/>
    </source>
</evidence>
<feature type="domain" description="Glycoside hydrolase family 2 immunoglobulin-like beta-sandwich" evidence="7">
    <location>
        <begin position="181"/>
        <end position="275"/>
    </location>
</feature>
<comment type="similarity">
    <text evidence="1 6">Belongs to the glycosyl hydrolase 2 family.</text>
</comment>
<dbReference type="Pfam" id="PF02836">
    <property type="entry name" value="Glyco_hydro_2_C"/>
    <property type="match status" value="1"/>
</dbReference>
<evidence type="ECO:0000313" key="11">
    <source>
        <dbReference type="Proteomes" id="UP001631957"/>
    </source>
</evidence>
<gene>
    <name evidence="10" type="primary">uidA</name>
    <name evidence="10" type="ORF">ACKI18_29995</name>
</gene>
<dbReference type="EC" id="3.2.1.31" evidence="2"/>
<organism evidence="10 11">
    <name type="scientific">Streptomyces niveiscabiei</name>
    <dbReference type="NCBI Taxonomy" id="164115"/>
    <lineage>
        <taxon>Bacteria</taxon>
        <taxon>Bacillati</taxon>
        <taxon>Actinomycetota</taxon>
        <taxon>Actinomycetes</taxon>
        <taxon>Kitasatosporales</taxon>
        <taxon>Streptomycetaceae</taxon>
        <taxon>Streptomyces</taxon>
    </lineage>
</organism>
<evidence type="ECO:0000256" key="3">
    <source>
        <dbReference type="ARBA" id="ARBA00016205"/>
    </source>
</evidence>
<dbReference type="Proteomes" id="UP001631957">
    <property type="component" value="Unassembled WGS sequence"/>
</dbReference>
<dbReference type="InterPro" id="IPR006103">
    <property type="entry name" value="Glyco_hydro_2_cat"/>
</dbReference>
<dbReference type="PROSITE" id="PS00608">
    <property type="entry name" value="GLYCOSYL_HYDROL_F2_2"/>
    <property type="match status" value="1"/>
</dbReference>
<evidence type="ECO:0000256" key="1">
    <source>
        <dbReference type="ARBA" id="ARBA00007401"/>
    </source>
</evidence>
<evidence type="ECO:0000259" key="7">
    <source>
        <dbReference type="Pfam" id="PF00703"/>
    </source>
</evidence>
<evidence type="ECO:0000313" key="10">
    <source>
        <dbReference type="EMBL" id="MFM9612919.1"/>
    </source>
</evidence>
<evidence type="ECO:0000256" key="6">
    <source>
        <dbReference type="RuleBase" id="RU361154"/>
    </source>
</evidence>
<name>A0ABW9I085_9ACTN</name>
<dbReference type="InterPro" id="IPR006104">
    <property type="entry name" value="Glyco_hydro_2_N"/>
</dbReference>
<dbReference type="Pfam" id="PF02837">
    <property type="entry name" value="Glyco_hydro_2_N"/>
    <property type="match status" value="1"/>
</dbReference>
<sequence>MLRPRDTPTRECTSLNGLWRFAVDTDGVGRTDGWWHHSLPGRREAPVPASYNDLFPDQAVHDHVGDVWYQRVIRIPGRWEGQRIVLRFDSATHRAVVWVDDTEVAAHEGGYTPFEADLTDVVEPGAEHRVTVVVDNTLSWQSIPPGYVEGTPDGPRQRYFHDFFNYAGLHRNVWLYTTPRTYISDITVFTRLDGPTGIVDYQIQVDGQEEHDVRVVLRDADGAGVARATGRTGGLSVEDVHLWRPGEGYLYQLHAELRGTGEEPADAYVLPVGVRTVAVEGHQFLINGEPFYFTGFGKHEDSPVRGKGHDDAFMVHDFALLEWLGANSFRTSHYPYAEEVLEYADRHGIVVIGETPAVGLNAELGATLAEAVFSTFSEHTINSATQETHRQALAEMIARDKNHPSVVIWSIANEPESTTTASRSYFEPLVAEARRLDPTRPLAFVNFMSATPDNDVISGLFDVLLLNRYYGWYKDLANLAAAERNLEDELRAWTRKHDKPIIMTEYGADTVAGLRTITPTPWTEDYQADVLAMYHRVFDRVEAVVGEQIWNFADFATAPGLLRVDGNKKGVFTRDRRPKTSAWQLRERWRARR</sequence>
<dbReference type="InterPro" id="IPR017853">
    <property type="entry name" value="GH"/>
</dbReference>
<dbReference type="GO" id="GO:0004566">
    <property type="term" value="F:beta-glucuronidase activity"/>
    <property type="evidence" value="ECO:0007669"/>
    <property type="project" value="UniProtKB-EC"/>
</dbReference>
<keyword evidence="4 6" id="KW-0378">Hydrolase</keyword>
<dbReference type="SUPFAM" id="SSF49303">
    <property type="entry name" value="beta-Galactosidase/glucuronidase domain"/>
    <property type="match status" value="1"/>
</dbReference>
<dbReference type="InterPro" id="IPR023230">
    <property type="entry name" value="Glyco_hydro_2_CS"/>
</dbReference>
<dbReference type="InterPro" id="IPR036156">
    <property type="entry name" value="Beta-gal/glucu_dom_sf"/>
</dbReference>